<feature type="compositionally biased region" description="Basic residues" evidence="7">
    <location>
        <begin position="627"/>
        <end position="642"/>
    </location>
</feature>
<dbReference type="HOGENOM" id="CLU_234656_0_0_1"/>
<feature type="region of interest" description="Disordered" evidence="7">
    <location>
        <begin position="790"/>
        <end position="833"/>
    </location>
</feature>
<dbReference type="PANTHER" id="PTHR13402:SF6">
    <property type="entry name" value="SECRETORY 16, ISOFORM I"/>
    <property type="match status" value="1"/>
</dbReference>
<dbReference type="GO" id="GO:0070973">
    <property type="term" value="P:protein localization to endoplasmic reticulum exit site"/>
    <property type="evidence" value="ECO:0007669"/>
    <property type="project" value="TreeGrafter"/>
</dbReference>
<evidence type="ECO:0000256" key="7">
    <source>
        <dbReference type="SAM" id="MobiDB-lite"/>
    </source>
</evidence>
<accession>V4A470</accession>
<dbReference type="OMA" id="LEREAWI"/>
<feature type="compositionally biased region" description="Low complexity" evidence="7">
    <location>
        <begin position="1584"/>
        <end position="1603"/>
    </location>
</feature>
<feature type="domain" description="Sec16 Sec23-binding" evidence="8">
    <location>
        <begin position="1174"/>
        <end position="1428"/>
    </location>
</feature>
<dbReference type="Pfam" id="PF12931">
    <property type="entry name" value="TPR_Sec16"/>
    <property type="match status" value="1"/>
</dbReference>
<feature type="compositionally biased region" description="Polar residues" evidence="7">
    <location>
        <begin position="1"/>
        <end position="14"/>
    </location>
</feature>
<sequence>MSQQSQWQIHNSQPIAGGVKMFDPSQFAGTSQASNVNQQNYSQHSAASPQTSAYEPYSTAQTFPDSTQNQQVQNNSWTSWGSWGEGNSVTGNQSYSAHSRGEASAVHTSQAQQDYSQSYWDPNTQQQIQHGQNFQTDDGQQQNHHHQQYQHQQQTDQQYSQYTSKNQWQGYPQNQNMIQTSQHNLYNDHQYQQNTTQMSVGLEQSGDQQQNPHPDQYNSYLGDSFQPSNFPPQTVSPNSTGNTGQGSEHVDNNSFEEENRNSAYNNFNNSDLSNSTNVPFQSTNVTANQFLNTNNIIHRTDSAISNASLCTEGSANTSLDQDQILQQMSGQLQNVSLEPLPEVTSNQPSQTVVPDQTSVEDVKLEEDQQSPLNDWEFVNSIPSSSSQHSRQSSLENSSNILTSQPSPQPFSDIHHTENKSESYVVTSIASLSGGNETQHSTVPIDPFNVNISASFNTETSNSAFSSSVNPSSSSFTTSEPSSLGTSFTNPQTSDFSPPKAPPKTLETSPAASNPFRKPSPQPTKPDAEKRNSPLIPTPIFHPLILSQDSTKDTNEDDLQEQSVSKIPFSGQESTKTENKAEEPKSDKTLKSPAKGQSVPGDQKREDIGSSKDSSKPPIPKDTPQNSPRKHNSAFKPVHRAKHNMSPATSLWDDYSPPKITGVILAPAAPSVTEASPVSKSRSSSPVRSSARESKKRDGEGKGSDSEGYSDNSRSRYRDRRLGSWKKDDDNRSLDSLDEVNSKLDAYRERRYREKYAGRHSYYDERDRPMSRSDYREDYRARYRDDPYYRSYADKDYYGNEKYDRPRSRNTESQEREISETDHQRSRTDYDRDSRDYYRDRYRGYQYDARRRHDDRYSYDDYLYTQAYYDEYYGNQGYGARYNDYYRSQYTVGDNYSHVSNSPRAQTPALDETEPSYDSQGRLSRPSSRQDYGESSYKQDHYDPRYSQYYDHYGYDPYYQGYAYDPYANYHDTSYSRLTPPKYSIPHMKACFGPNGQLIKVLPNRPADGQPAVVEVQEVESVLADTTGAEEVKEFPGPLIRGDTHKNDILLFCQRKAKKCAEEINMMDRESAELIWKLLELLIKQNGTVIGTDIADLLLEGHEPTTKEYSMGGMKIASSLENIQLAEDTDLKTTVDKTTINNKTRDDLIDRFRHLLLYGRKKVPVPYQITVNILQDALEWAMKNSIWGHALFLASKMDTRTHANVMTKFANSAMKMNDPLQSLYQLMSGRQPAAVTPHFSKYVECVAVICGPLSVSVSQCMCMSDERWGDWRPHLAMILSNHTSKSDIDRKSITTLGDTLAAKGCLHASHFCYLMAQVNFGVFTKKTSKIVLIGSSHNLSLDEFATNEAIQCTEIYEYAMSLGNTSFVLPHLQVFKFIYACRLAEYGLSEETLRYCEVISQNIQRSPVYYQPSFVKSLYELSNRLKYHDPARQHEGDDAEDAIWLQHLSVVCHGYDDGSIQPISGTATPAGYPGTTTSSDSGEVAEYTSNTYNTNQYQNYQQDCTYTDSNQQYDQSQNQYNQGQGQYDQGQGYYQNQYQQTGSNNVTSETTDQQTEGQTTDYLHQLQAYNAEWNQYTQQQGYYTENQQQTTDTTNNQSDTSQNTGYTQPPQGYYQPTGSENQQQGYYNPQQARNSISSTQSLPKEEDDDDDDDDEEDDDQADGGNHAPPPGSFDYFGAATSQKIVAPPSRFRADSTSSTGIPPRQRTTSGSSTGSLSAANPKPKTKQNQKNEQQKNNEKGGGWLNMFGWGKNKPKQKKHKEIILPDDKNPKIVWDPVNKKWTNQGGEEETSTPAAPPPKDIDLMGKSSGMNGSAPPMMSGANGTNRFSLKSAGGARNQYVDVLKSDSSPVSTTSLLNTAPSINTNTNIYNPSAGSSQVNDKQSLDIPPSSQNISRSSSRSSLSREVEELTDLQKNQSINQTASSMPVLFDPNQFQQSTATTQPNTSQGMKYGQRRKYPK</sequence>
<keyword evidence="4 6" id="KW-0256">Endoplasmic reticulum</keyword>
<feature type="region of interest" description="Disordered" evidence="7">
    <location>
        <begin position="202"/>
        <end position="280"/>
    </location>
</feature>
<dbReference type="KEGG" id="lgi:LOTGIDRAFT_231137"/>
<dbReference type="CDD" id="cd09233">
    <property type="entry name" value="ACE1-Sec16-like"/>
    <property type="match status" value="1"/>
</dbReference>
<keyword evidence="6" id="KW-0333">Golgi apparatus</keyword>
<feature type="compositionally biased region" description="Basic and acidic residues" evidence="7">
    <location>
        <begin position="1760"/>
        <end position="1769"/>
    </location>
</feature>
<feature type="compositionally biased region" description="Low complexity" evidence="7">
    <location>
        <begin position="149"/>
        <end position="161"/>
    </location>
</feature>
<dbReference type="EMBL" id="KB201205">
    <property type="protein sequence ID" value="ESO98713.1"/>
    <property type="molecule type" value="Genomic_DNA"/>
</dbReference>
<feature type="compositionally biased region" description="Basic and acidic residues" evidence="7">
    <location>
        <begin position="601"/>
        <end position="614"/>
    </location>
</feature>
<feature type="compositionally biased region" description="Polar residues" evidence="7">
    <location>
        <begin position="1604"/>
        <end position="1641"/>
    </location>
</feature>
<keyword evidence="6" id="KW-0653">Protein transport</keyword>
<dbReference type="InterPro" id="IPR024340">
    <property type="entry name" value="Sec16_CCD"/>
</dbReference>
<dbReference type="Pfam" id="PF12932">
    <property type="entry name" value="Sec16"/>
    <property type="match status" value="1"/>
</dbReference>
<dbReference type="PANTHER" id="PTHR13402">
    <property type="entry name" value="RGPR-RELATED"/>
    <property type="match status" value="1"/>
</dbReference>
<feature type="region of interest" description="Disordered" evidence="7">
    <location>
        <begin position="1"/>
        <end position="117"/>
    </location>
</feature>
<dbReference type="OrthoDB" id="8918678at2759"/>
<proteinExistence type="inferred from homology"/>
<dbReference type="GO" id="GO:0000139">
    <property type="term" value="C:Golgi membrane"/>
    <property type="evidence" value="ECO:0007669"/>
    <property type="project" value="UniProtKB-SubCell"/>
</dbReference>
<evidence type="ECO:0000256" key="5">
    <source>
        <dbReference type="ARBA" id="ARBA00022892"/>
    </source>
</evidence>
<feature type="compositionally biased region" description="Low complexity" evidence="7">
    <location>
        <begin position="459"/>
        <end position="482"/>
    </location>
</feature>
<evidence type="ECO:0000256" key="6">
    <source>
        <dbReference type="RuleBase" id="RU364101"/>
    </source>
</evidence>
<feature type="domain" description="Sec16 central conserved" evidence="9">
    <location>
        <begin position="991"/>
        <end position="1086"/>
    </location>
</feature>
<organism evidence="10 11">
    <name type="scientific">Lottia gigantea</name>
    <name type="common">Giant owl limpet</name>
    <dbReference type="NCBI Taxonomy" id="225164"/>
    <lineage>
        <taxon>Eukaryota</taxon>
        <taxon>Metazoa</taxon>
        <taxon>Spiralia</taxon>
        <taxon>Lophotrochozoa</taxon>
        <taxon>Mollusca</taxon>
        <taxon>Gastropoda</taxon>
        <taxon>Patellogastropoda</taxon>
        <taxon>Lottioidea</taxon>
        <taxon>Lottiidae</taxon>
        <taxon>Lottia</taxon>
    </lineage>
</organism>
<feature type="compositionally biased region" description="Polar residues" evidence="7">
    <location>
        <begin position="205"/>
        <end position="246"/>
    </location>
</feature>
<feature type="region of interest" description="Disordered" evidence="7">
    <location>
        <begin position="132"/>
        <end position="161"/>
    </location>
</feature>
<evidence type="ECO:0000313" key="10">
    <source>
        <dbReference type="EMBL" id="ESO98713.1"/>
    </source>
</evidence>
<evidence type="ECO:0000256" key="2">
    <source>
        <dbReference type="ARBA" id="ARBA00005927"/>
    </source>
</evidence>
<dbReference type="GO" id="GO:0012507">
    <property type="term" value="C:ER to Golgi transport vesicle membrane"/>
    <property type="evidence" value="ECO:0007669"/>
    <property type="project" value="TreeGrafter"/>
</dbReference>
<feature type="compositionally biased region" description="Basic and acidic residues" evidence="7">
    <location>
        <begin position="689"/>
        <end position="704"/>
    </location>
</feature>
<feature type="compositionally biased region" description="Low complexity" evidence="7">
    <location>
        <begin position="673"/>
        <end position="688"/>
    </location>
</feature>
<keyword evidence="3 6" id="KW-0813">Transport</keyword>
<feature type="compositionally biased region" description="Basic and acidic residues" evidence="7">
    <location>
        <begin position="574"/>
        <end position="589"/>
    </location>
</feature>
<comment type="subcellular location">
    <subcellularLocation>
        <location evidence="1">Endoplasmic reticulum</location>
    </subcellularLocation>
    <subcellularLocation>
        <location evidence="6">Golgi apparatus membrane</location>
    </subcellularLocation>
</comment>
<keyword evidence="11" id="KW-1185">Reference proteome</keyword>
<gene>
    <name evidence="10" type="ORF">LOTGIDRAFT_231137</name>
</gene>
<feature type="compositionally biased region" description="Acidic residues" evidence="7">
    <location>
        <begin position="1644"/>
        <end position="1660"/>
    </location>
</feature>
<dbReference type="GO" id="GO:0007030">
    <property type="term" value="P:Golgi organization"/>
    <property type="evidence" value="ECO:0007669"/>
    <property type="project" value="TreeGrafter"/>
</dbReference>
<feature type="compositionally biased region" description="Polar residues" evidence="7">
    <location>
        <begin position="106"/>
        <end position="117"/>
    </location>
</feature>
<feature type="region of interest" description="Disordered" evidence="7">
    <location>
        <begin position="1844"/>
        <end position="1958"/>
    </location>
</feature>
<dbReference type="GO" id="GO:0070971">
    <property type="term" value="C:endoplasmic reticulum exit site"/>
    <property type="evidence" value="ECO:0007669"/>
    <property type="project" value="TreeGrafter"/>
</dbReference>
<evidence type="ECO:0000256" key="4">
    <source>
        <dbReference type="ARBA" id="ARBA00022824"/>
    </source>
</evidence>
<dbReference type="Gene3D" id="1.25.40.1030">
    <property type="match status" value="1"/>
</dbReference>
<evidence type="ECO:0000313" key="11">
    <source>
        <dbReference type="Proteomes" id="UP000030746"/>
    </source>
</evidence>
<feature type="compositionally biased region" description="Polar residues" evidence="7">
    <location>
        <begin position="27"/>
        <end position="97"/>
    </location>
</feature>
<feature type="compositionally biased region" description="Polar residues" evidence="7">
    <location>
        <begin position="270"/>
        <end position="280"/>
    </location>
</feature>
<feature type="compositionally biased region" description="Low complexity" evidence="7">
    <location>
        <begin position="1888"/>
        <end position="1900"/>
    </location>
</feature>
<feature type="compositionally biased region" description="Low complexity" evidence="7">
    <location>
        <begin position="380"/>
        <end position="398"/>
    </location>
</feature>
<evidence type="ECO:0000256" key="1">
    <source>
        <dbReference type="ARBA" id="ARBA00004240"/>
    </source>
</evidence>
<feature type="compositionally biased region" description="Polar residues" evidence="7">
    <location>
        <begin position="915"/>
        <end position="929"/>
    </location>
</feature>
<dbReference type="RefSeq" id="XP_009050357.1">
    <property type="nucleotide sequence ID" value="XM_009052109.1"/>
</dbReference>
<feature type="compositionally biased region" description="Polar residues" evidence="7">
    <location>
        <begin position="343"/>
        <end position="359"/>
    </location>
</feature>
<dbReference type="Proteomes" id="UP000030746">
    <property type="component" value="Unassembled WGS sequence"/>
</dbReference>
<feature type="region of interest" description="Disordered" evidence="7">
    <location>
        <begin position="341"/>
        <end position="414"/>
    </location>
</feature>
<feature type="region of interest" description="Disordered" evidence="7">
    <location>
        <begin position="1584"/>
        <end position="1828"/>
    </location>
</feature>
<feature type="compositionally biased region" description="Polar residues" evidence="7">
    <location>
        <begin position="1844"/>
        <end position="1880"/>
    </location>
</feature>
<protein>
    <recommendedName>
        <fullName evidence="6">Protein transport protein sec16</fullName>
    </recommendedName>
</protein>
<dbReference type="CTD" id="20248487"/>
<keyword evidence="5 6" id="KW-0931">ER-Golgi transport</keyword>
<feature type="compositionally biased region" description="Polar residues" evidence="7">
    <location>
        <begin position="1911"/>
        <end position="1923"/>
    </location>
</feature>
<feature type="region of interest" description="Disordered" evidence="7">
    <location>
        <begin position="459"/>
        <end position="734"/>
    </location>
</feature>
<reference evidence="10 11" key="1">
    <citation type="journal article" date="2013" name="Nature">
        <title>Insights into bilaterian evolution from three spiralian genomes.</title>
        <authorList>
            <person name="Simakov O."/>
            <person name="Marletaz F."/>
            <person name="Cho S.J."/>
            <person name="Edsinger-Gonzales E."/>
            <person name="Havlak P."/>
            <person name="Hellsten U."/>
            <person name="Kuo D.H."/>
            <person name="Larsson T."/>
            <person name="Lv J."/>
            <person name="Arendt D."/>
            <person name="Savage R."/>
            <person name="Osoegawa K."/>
            <person name="de Jong P."/>
            <person name="Grimwood J."/>
            <person name="Chapman J.A."/>
            <person name="Shapiro H."/>
            <person name="Aerts A."/>
            <person name="Otillar R.P."/>
            <person name="Terry A.Y."/>
            <person name="Boore J.L."/>
            <person name="Grigoriev I.V."/>
            <person name="Lindberg D.R."/>
            <person name="Seaver E.C."/>
            <person name="Weisblat D.A."/>
            <person name="Putnam N.H."/>
            <person name="Rokhsar D.S."/>
        </authorList>
    </citation>
    <scope>NUCLEOTIDE SEQUENCE [LARGE SCALE GENOMIC DNA]</scope>
</reference>
<dbReference type="GO" id="GO:0015031">
    <property type="term" value="P:protein transport"/>
    <property type="evidence" value="ECO:0007669"/>
    <property type="project" value="UniProtKB-KW"/>
</dbReference>
<comment type="similarity">
    <text evidence="2 6">Belongs to the SEC16 family.</text>
</comment>
<dbReference type="InterPro" id="IPR024298">
    <property type="entry name" value="Sec16_Sec23-bd"/>
</dbReference>
<evidence type="ECO:0000259" key="8">
    <source>
        <dbReference type="Pfam" id="PF12931"/>
    </source>
</evidence>
<dbReference type="STRING" id="225164.V4A470"/>
<feature type="compositionally biased region" description="Polar residues" evidence="7">
    <location>
        <begin position="483"/>
        <end position="495"/>
    </location>
</feature>
<evidence type="ECO:0000259" key="9">
    <source>
        <dbReference type="Pfam" id="PF12932"/>
    </source>
</evidence>
<feature type="compositionally biased region" description="Polar residues" evidence="7">
    <location>
        <begin position="1931"/>
        <end position="1947"/>
    </location>
</feature>
<feature type="compositionally biased region" description="Basic and acidic residues" evidence="7">
    <location>
        <begin position="712"/>
        <end position="734"/>
    </location>
</feature>
<name>V4A470_LOTGI</name>
<dbReference type="GeneID" id="20248487"/>
<evidence type="ECO:0000256" key="3">
    <source>
        <dbReference type="ARBA" id="ARBA00022448"/>
    </source>
</evidence>
<feature type="compositionally biased region" description="Low complexity" evidence="7">
    <location>
        <begin position="1706"/>
        <end position="1716"/>
    </location>
</feature>
<dbReference type="GO" id="GO:0016192">
    <property type="term" value="P:vesicle-mediated transport"/>
    <property type="evidence" value="ECO:0007669"/>
    <property type="project" value="UniProtKB-KW"/>
</dbReference>
<feature type="region of interest" description="Disordered" evidence="7">
    <location>
        <begin position="896"/>
        <end position="942"/>
    </location>
</feature>
<keyword evidence="6" id="KW-0472">Membrane</keyword>